<reference evidence="5" key="1">
    <citation type="submission" date="2016-10" db="EMBL/GenBank/DDBJ databases">
        <authorList>
            <person name="Varghese N."/>
            <person name="Submissions S."/>
        </authorList>
    </citation>
    <scope>NUCLEOTIDE SEQUENCE [LARGE SCALE GENOMIC DNA]</scope>
    <source>
        <strain evidence="5">JCM 21621</strain>
    </source>
</reference>
<dbReference type="PANTHER" id="PTHR14239:SF10">
    <property type="entry name" value="REDUCTASE"/>
    <property type="match status" value="1"/>
</dbReference>
<keyword evidence="2" id="KW-0732">Signal</keyword>
<feature type="domain" description="Pyrroline-5-carboxylate reductase catalytic N-terminal" evidence="3">
    <location>
        <begin position="38"/>
        <end position="129"/>
    </location>
</feature>
<dbReference type="Pfam" id="PF03807">
    <property type="entry name" value="F420_oxidored"/>
    <property type="match status" value="1"/>
</dbReference>
<keyword evidence="1" id="KW-0560">Oxidoreductase</keyword>
<dbReference type="RefSeq" id="WP_084309977.1">
    <property type="nucleotide sequence ID" value="NZ_FNIJ01000002.1"/>
</dbReference>
<proteinExistence type="predicted"/>
<evidence type="ECO:0000313" key="4">
    <source>
        <dbReference type="EMBL" id="SDN32450.1"/>
    </source>
</evidence>
<dbReference type="Proteomes" id="UP000242957">
    <property type="component" value="Unassembled WGS sequence"/>
</dbReference>
<protein>
    <recommendedName>
        <fullName evidence="3">Pyrroline-5-carboxylate reductase catalytic N-terminal domain-containing protein</fullName>
    </recommendedName>
</protein>
<feature type="signal peptide" evidence="2">
    <location>
        <begin position="1"/>
        <end position="29"/>
    </location>
</feature>
<accession>A0A1H0AFX3</accession>
<evidence type="ECO:0000259" key="3">
    <source>
        <dbReference type="Pfam" id="PF03807"/>
    </source>
</evidence>
<dbReference type="InterPro" id="IPR051267">
    <property type="entry name" value="STEAP_metalloreductase"/>
</dbReference>
<dbReference type="InterPro" id="IPR028939">
    <property type="entry name" value="P5C_Rdtase_cat_N"/>
</dbReference>
<dbReference type="PANTHER" id="PTHR14239">
    <property type="entry name" value="DUDULIN-RELATED"/>
    <property type="match status" value="1"/>
</dbReference>
<dbReference type="AlphaFoldDB" id="A0A1H0AFX3"/>
<dbReference type="GO" id="GO:0016491">
    <property type="term" value="F:oxidoreductase activity"/>
    <property type="evidence" value="ECO:0007669"/>
    <property type="project" value="UniProtKB-KW"/>
</dbReference>
<organism evidence="4 5">
    <name type="scientific">Pseudomonas jinjuensis</name>
    <dbReference type="NCBI Taxonomy" id="198616"/>
    <lineage>
        <taxon>Bacteria</taxon>
        <taxon>Pseudomonadati</taxon>
        <taxon>Pseudomonadota</taxon>
        <taxon>Gammaproteobacteria</taxon>
        <taxon>Pseudomonadales</taxon>
        <taxon>Pseudomonadaceae</taxon>
        <taxon>Pseudomonas</taxon>
    </lineage>
</organism>
<keyword evidence="5" id="KW-1185">Reference proteome</keyword>
<feature type="chain" id="PRO_5017352236" description="Pyrroline-5-carboxylate reductase catalytic N-terminal domain-containing protein" evidence="2">
    <location>
        <begin position="30"/>
        <end position="245"/>
    </location>
</feature>
<evidence type="ECO:0000256" key="2">
    <source>
        <dbReference type="SAM" id="SignalP"/>
    </source>
</evidence>
<dbReference type="OrthoDB" id="1523398at2"/>
<evidence type="ECO:0000313" key="5">
    <source>
        <dbReference type="Proteomes" id="UP000242957"/>
    </source>
</evidence>
<name>A0A1H0AFX3_9PSED</name>
<sequence>MGESRSIIGRLAGILLAAGLALAALTAGAAEERAESVKIGIIGTGNIGSALARLWVDAGHEVLISSRHPERLQSLASELGPRARTGTPREAAAFGEVILLAVPYAATPQIGRDYAGELAGKVVLDAGNPIPSRDGAMAEEARQEGAGLASRGFLPGVRLVRAFNAISAGNIRSQAHRSGERLGIPLAGDDPQALEVASGLVRDAGFDPVIVGPLSSAKRFDYGTGISAKALTARGLREELGLAQP</sequence>
<dbReference type="EMBL" id="FNIJ01000002">
    <property type="protein sequence ID" value="SDN32450.1"/>
    <property type="molecule type" value="Genomic_DNA"/>
</dbReference>
<dbReference type="STRING" id="198616.SAMN05216193_102219"/>
<dbReference type="InterPro" id="IPR036291">
    <property type="entry name" value="NAD(P)-bd_dom_sf"/>
</dbReference>
<dbReference type="Gene3D" id="3.40.50.720">
    <property type="entry name" value="NAD(P)-binding Rossmann-like Domain"/>
    <property type="match status" value="1"/>
</dbReference>
<evidence type="ECO:0000256" key="1">
    <source>
        <dbReference type="ARBA" id="ARBA00023002"/>
    </source>
</evidence>
<dbReference type="SUPFAM" id="SSF51735">
    <property type="entry name" value="NAD(P)-binding Rossmann-fold domains"/>
    <property type="match status" value="1"/>
</dbReference>
<gene>
    <name evidence="4" type="ORF">SAMN05216193_102219</name>
</gene>